<organism evidence="1 2">
    <name type="scientific">Symbiodinium natans</name>
    <dbReference type="NCBI Taxonomy" id="878477"/>
    <lineage>
        <taxon>Eukaryota</taxon>
        <taxon>Sar</taxon>
        <taxon>Alveolata</taxon>
        <taxon>Dinophyceae</taxon>
        <taxon>Suessiales</taxon>
        <taxon>Symbiodiniaceae</taxon>
        <taxon>Symbiodinium</taxon>
    </lineage>
</organism>
<evidence type="ECO:0000313" key="1">
    <source>
        <dbReference type="EMBL" id="CAE7508917.1"/>
    </source>
</evidence>
<dbReference type="AlphaFoldDB" id="A0A812SZE0"/>
<sequence length="159" mass="16692">MVYLHLNRGLDGSSYIHNISAGTSTGLGIMSWTNCSARCSWPWALLAQTERLHLPCIGIWDVAAALPSLQVCLARAGAGTCATALLDPWAQASSGLVANPQHPAVAAKSQNRPIRMSISQSEPPHLGVAGHCTDTVHFGALAGYLQVNGPTSNTQDQHG</sequence>
<comment type="caution">
    <text evidence="1">The sequence shown here is derived from an EMBL/GenBank/DDBJ whole genome shotgun (WGS) entry which is preliminary data.</text>
</comment>
<dbReference type="Proteomes" id="UP000604046">
    <property type="component" value="Unassembled WGS sequence"/>
</dbReference>
<reference evidence="1" key="1">
    <citation type="submission" date="2021-02" db="EMBL/GenBank/DDBJ databases">
        <authorList>
            <person name="Dougan E. K."/>
            <person name="Rhodes N."/>
            <person name="Thang M."/>
            <person name="Chan C."/>
        </authorList>
    </citation>
    <scope>NUCLEOTIDE SEQUENCE</scope>
</reference>
<proteinExistence type="predicted"/>
<accession>A0A812SZE0</accession>
<dbReference type="EMBL" id="CAJNDS010002519">
    <property type="protein sequence ID" value="CAE7508917.1"/>
    <property type="molecule type" value="Genomic_DNA"/>
</dbReference>
<evidence type="ECO:0000313" key="2">
    <source>
        <dbReference type="Proteomes" id="UP000604046"/>
    </source>
</evidence>
<gene>
    <name evidence="1" type="primary">PSMC3</name>
    <name evidence="1" type="ORF">SNAT2548_LOCUS28498</name>
</gene>
<name>A0A812SZE0_9DINO</name>
<protein>
    <submittedName>
        <fullName evidence="1">PSMC3 protein</fullName>
    </submittedName>
</protein>
<keyword evidence="2" id="KW-1185">Reference proteome</keyword>